<dbReference type="EMBL" id="QLLG01000011">
    <property type="protein sequence ID" value="RMX69888.1"/>
    <property type="molecule type" value="Genomic_DNA"/>
</dbReference>
<dbReference type="Proteomes" id="UP000286097">
    <property type="component" value="Unassembled WGS sequence"/>
</dbReference>
<dbReference type="InterPro" id="IPR039537">
    <property type="entry name" value="Retrotran_Ty1/copia-like"/>
</dbReference>
<keyword evidence="4" id="KW-0378">Hydrolase</keyword>
<keyword evidence="9" id="KW-0233">DNA recombination</keyword>
<keyword evidence="8" id="KW-0548">Nucleotidyltransferase</keyword>
<reference evidence="12 13" key="1">
    <citation type="submission" date="2018-06" db="EMBL/GenBank/DDBJ databases">
        <title>Comparative genomics of downy mildews reveals potential adaptations to biotrophy.</title>
        <authorList>
            <person name="Fletcher K."/>
            <person name="Klosterman S.J."/>
            <person name="Derevnina L."/>
            <person name="Martin F."/>
            <person name="Koike S."/>
            <person name="Reyes Chin-Wo S."/>
            <person name="Mou B."/>
            <person name="Michelmore R."/>
        </authorList>
    </citation>
    <scope>NUCLEOTIDE SEQUENCE [LARGE SCALE GENOMIC DNA]</scope>
    <source>
        <strain evidence="11 13">R13</strain>
        <strain evidence="10 12">R14</strain>
    </source>
</reference>
<keyword evidence="7" id="KW-0695">RNA-directed DNA polymerase</keyword>
<dbReference type="GO" id="GO:0003964">
    <property type="term" value="F:RNA-directed DNA polymerase activity"/>
    <property type="evidence" value="ECO:0007669"/>
    <property type="project" value="UniProtKB-KW"/>
</dbReference>
<keyword evidence="5" id="KW-0460">Magnesium</keyword>
<evidence type="ECO:0000313" key="10">
    <source>
        <dbReference type="EMBL" id="RMX69888.1"/>
    </source>
</evidence>
<evidence type="ECO:0000313" key="13">
    <source>
        <dbReference type="Proteomes" id="UP000286097"/>
    </source>
</evidence>
<dbReference type="SUPFAM" id="SSF53098">
    <property type="entry name" value="Ribonuclease H-like"/>
    <property type="match status" value="1"/>
</dbReference>
<keyword evidence="6" id="KW-0229">DNA integration</keyword>
<dbReference type="PANTHER" id="PTHR42648">
    <property type="entry name" value="TRANSPOSASE, PUTATIVE-RELATED"/>
    <property type="match status" value="1"/>
</dbReference>
<dbReference type="AlphaFoldDB" id="A0A3M6VSS4"/>
<dbReference type="GO" id="GO:0006310">
    <property type="term" value="P:DNA recombination"/>
    <property type="evidence" value="ECO:0007669"/>
    <property type="project" value="UniProtKB-KW"/>
</dbReference>
<evidence type="ECO:0000256" key="8">
    <source>
        <dbReference type="ARBA" id="ARBA00022932"/>
    </source>
</evidence>
<keyword evidence="12" id="KW-1185">Reference proteome</keyword>
<keyword evidence="2" id="KW-0479">Metal-binding</keyword>
<comment type="caution">
    <text evidence="10">The sequence shown here is derived from an EMBL/GenBank/DDBJ whole genome shotgun (WGS) entry which is preliminary data.</text>
</comment>
<evidence type="ECO:0000256" key="2">
    <source>
        <dbReference type="ARBA" id="ARBA00022723"/>
    </source>
</evidence>
<dbReference type="PANTHER" id="PTHR42648:SF11">
    <property type="entry name" value="TRANSPOSON TY4-P GAG-POL POLYPROTEIN"/>
    <property type="match status" value="1"/>
</dbReference>
<evidence type="ECO:0000256" key="3">
    <source>
        <dbReference type="ARBA" id="ARBA00022759"/>
    </source>
</evidence>
<dbReference type="EMBL" id="QKXF01000011">
    <property type="protein sequence ID" value="RQM18823.1"/>
    <property type="molecule type" value="Genomic_DNA"/>
</dbReference>
<keyword evidence="8" id="KW-0808">Transferase</keyword>
<name>A0A3M6VSS4_9STRA</name>
<keyword evidence="3" id="KW-0255">Endonuclease</keyword>
<dbReference type="GO" id="GO:0015074">
    <property type="term" value="P:DNA integration"/>
    <property type="evidence" value="ECO:0007669"/>
    <property type="project" value="UniProtKB-KW"/>
</dbReference>
<evidence type="ECO:0000256" key="6">
    <source>
        <dbReference type="ARBA" id="ARBA00022908"/>
    </source>
</evidence>
<keyword evidence="8" id="KW-0239">DNA-directed DNA polymerase</keyword>
<evidence type="ECO:0000256" key="5">
    <source>
        <dbReference type="ARBA" id="ARBA00022842"/>
    </source>
</evidence>
<dbReference type="GO" id="GO:0004519">
    <property type="term" value="F:endonuclease activity"/>
    <property type="evidence" value="ECO:0007669"/>
    <property type="project" value="UniProtKB-KW"/>
</dbReference>
<organism evidence="10 12">
    <name type="scientific">Peronospora effusa</name>
    <dbReference type="NCBI Taxonomy" id="542832"/>
    <lineage>
        <taxon>Eukaryota</taxon>
        <taxon>Sar</taxon>
        <taxon>Stramenopiles</taxon>
        <taxon>Oomycota</taxon>
        <taxon>Peronosporomycetes</taxon>
        <taxon>Peronosporales</taxon>
        <taxon>Peronosporaceae</taxon>
        <taxon>Peronospora</taxon>
    </lineage>
</organism>
<evidence type="ECO:0000256" key="7">
    <source>
        <dbReference type="ARBA" id="ARBA00022918"/>
    </source>
</evidence>
<dbReference type="Proteomes" id="UP000282087">
    <property type="component" value="Unassembled WGS sequence"/>
</dbReference>
<dbReference type="GO" id="GO:0046872">
    <property type="term" value="F:metal ion binding"/>
    <property type="evidence" value="ECO:0007669"/>
    <property type="project" value="UniProtKB-KW"/>
</dbReference>
<evidence type="ECO:0000256" key="4">
    <source>
        <dbReference type="ARBA" id="ARBA00022801"/>
    </source>
</evidence>
<dbReference type="GO" id="GO:0003887">
    <property type="term" value="F:DNA-directed DNA polymerase activity"/>
    <property type="evidence" value="ECO:0007669"/>
    <property type="project" value="UniProtKB-KW"/>
</dbReference>
<proteinExistence type="predicted"/>
<evidence type="ECO:0000313" key="11">
    <source>
        <dbReference type="EMBL" id="RQM18823.1"/>
    </source>
</evidence>
<gene>
    <name evidence="11" type="ORF">DD237_002610</name>
    <name evidence="10" type="ORF">DD238_001213</name>
</gene>
<evidence type="ECO:0000313" key="12">
    <source>
        <dbReference type="Proteomes" id="UP000282087"/>
    </source>
</evidence>
<keyword evidence="1" id="KW-0540">Nuclease</keyword>
<protein>
    <submittedName>
        <fullName evidence="10">Uncharacterized protein</fullName>
    </submittedName>
</protein>
<dbReference type="VEuPathDB" id="FungiDB:DD237_002610"/>
<dbReference type="STRING" id="542832.A0A3M6VSS4"/>
<evidence type="ECO:0000256" key="1">
    <source>
        <dbReference type="ARBA" id="ARBA00022722"/>
    </source>
</evidence>
<dbReference type="GO" id="GO:0016787">
    <property type="term" value="F:hydrolase activity"/>
    <property type="evidence" value="ECO:0007669"/>
    <property type="project" value="UniProtKB-KW"/>
</dbReference>
<dbReference type="InterPro" id="IPR012337">
    <property type="entry name" value="RNaseH-like_sf"/>
</dbReference>
<evidence type="ECO:0000256" key="9">
    <source>
        <dbReference type="ARBA" id="ARBA00023172"/>
    </source>
</evidence>
<sequence length="96" mass="11148">MDRTLMERARKMLSHMQVDKIGLREAVNTAVYVTYRVPCASHNNVTSHEVINGRKPDPMAMRVFGTKGYAHVDKLKSTKLNKNRFRCLFLGYYEQI</sequence>
<accession>A0A3M6VSS4</accession>